<dbReference type="EMBL" id="QMQV01000032">
    <property type="protein sequence ID" value="RLE49509.1"/>
    <property type="molecule type" value="Genomic_DNA"/>
</dbReference>
<accession>A0A497EQP6</accession>
<reference evidence="1 2" key="1">
    <citation type="submission" date="2018-06" db="EMBL/GenBank/DDBJ databases">
        <title>Extensive metabolic versatility and redundancy in microbially diverse, dynamic hydrothermal sediments.</title>
        <authorList>
            <person name="Dombrowski N."/>
            <person name="Teske A."/>
            <person name="Baker B.J."/>
        </authorList>
    </citation>
    <scope>NUCLEOTIDE SEQUENCE [LARGE SCALE GENOMIC DNA]</scope>
    <source>
        <strain evidence="1">B66_G16</strain>
    </source>
</reference>
<dbReference type="AlphaFoldDB" id="A0A497EQP6"/>
<comment type="caution">
    <text evidence="1">The sequence shown here is derived from an EMBL/GenBank/DDBJ whole genome shotgun (WGS) entry which is preliminary data.</text>
</comment>
<evidence type="ECO:0000313" key="2">
    <source>
        <dbReference type="Proteomes" id="UP000278475"/>
    </source>
</evidence>
<proteinExistence type="predicted"/>
<protein>
    <submittedName>
        <fullName evidence="1">Uncharacterized protein</fullName>
    </submittedName>
</protein>
<dbReference type="Proteomes" id="UP000278475">
    <property type="component" value="Unassembled WGS sequence"/>
</dbReference>
<name>A0A497EQP6_9CREN</name>
<gene>
    <name evidence="1" type="ORF">DRJ31_04660</name>
</gene>
<evidence type="ECO:0000313" key="1">
    <source>
        <dbReference type="EMBL" id="RLE49509.1"/>
    </source>
</evidence>
<sequence length="78" mass="9615">MVIEISGEITEEDELATILREKEEWYELEVYDEKTSRWKLKGVYNSFLQMMDYINRALKGKKVRYRRIDQEEWTETYP</sequence>
<organism evidence="1 2">
    <name type="scientific">Thermoproteota archaeon</name>
    <dbReference type="NCBI Taxonomy" id="2056631"/>
    <lineage>
        <taxon>Archaea</taxon>
        <taxon>Thermoproteota</taxon>
    </lineage>
</organism>